<accession>X1KN35</accession>
<proteinExistence type="predicted"/>
<dbReference type="AlphaFoldDB" id="X1KN35"/>
<feature type="non-terminal residue" evidence="1">
    <location>
        <position position="1"/>
    </location>
</feature>
<comment type="caution">
    <text evidence="1">The sequence shown here is derived from an EMBL/GenBank/DDBJ whole genome shotgun (WGS) entry which is preliminary data.</text>
</comment>
<dbReference type="EMBL" id="BARU01047903">
    <property type="protein sequence ID" value="GAH91549.1"/>
    <property type="molecule type" value="Genomic_DNA"/>
</dbReference>
<gene>
    <name evidence="1" type="ORF">S03H2_71514</name>
</gene>
<organism evidence="1">
    <name type="scientific">marine sediment metagenome</name>
    <dbReference type="NCBI Taxonomy" id="412755"/>
    <lineage>
        <taxon>unclassified sequences</taxon>
        <taxon>metagenomes</taxon>
        <taxon>ecological metagenomes</taxon>
    </lineage>
</organism>
<reference evidence="1" key="1">
    <citation type="journal article" date="2014" name="Front. Microbiol.">
        <title>High frequency of phylogenetically diverse reductive dehalogenase-homologous genes in deep subseafloor sedimentary metagenomes.</title>
        <authorList>
            <person name="Kawai M."/>
            <person name="Futagami T."/>
            <person name="Toyoda A."/>
            <person name="Takaki Y."/>
            <person name="Nishi S."/>
            <person name="Hori S."/>
            <person name="Arai W."/>
            <person name="Tsubouchi T."/>
            <person name="Morono Y."/>
            <person name="Uchiyama I."/>
            <person name="Ito T."/>
            <person name="Fujiyama A."/>
            <person name="Inagaki F."/>
            <person name="Takami H."/>
        </authorList>
    </citation>
    <scope>NUCLEOTIDE SEQUENCE</scope>
    <source>
        <strain evidence="1">Expedition CK06-06</strain>
    </source>
</reference>
<sequence length="68" mass="8410">YAIQDFGDHMDIFKPPKMCYNQVEVWALNNWVAAQTYAVFFQGFNRWYRKIHREIKYEFLEKEETEQP</sequence>
<evidence type="ECO:0000313" key="1">
    <source>
        <dbReference type="EMBL" id="GAH91549.1"/>
    </source>
</evidence>
<protein>
    <submittedName>
        <fullName evidence="1">Uncharacterized protein</fullName>
    </submittedName>
</protein>
<name>X1KN35_9ZZZZ</name>